<reference evidence="2 3" key="1">
    <citation type="submission" date="2016-10" db="EMBL/GenBank/DDBJ databases">
        <authorList>
            <person name="de Groot N.N."/>
        </authorList>
    </citation>
    <scope>NUCLEOTIDE SEQUENCE [LARGE SCALE GENOMIC DNA]</scope>
    <source>
        <strain evidence="2 3">CGMCC 4.5727</strain>
    </source>
</reference>
<dbReference type="RefSeq" id="WP_093608555.1">
    <property type="nucleotide sequence ID" value="NZ_FNFF01000003.1"/>
</dbReference>
<sequence length="63" mass="7001">MTKRHSNTPHRTDSPTEEIRKEAEEAAARVTPDEENEERRGEAADTLTPNPQAQEQAQGDDAS</sequence>
<evidence type="ECO:0000313" key="3">
    <source>
        <dbReference type="Proteomes" id="UP000199155"/>
    </source>
</evidence>
<dbReference type="EMBL" id="FNFF01000003">
    <property type="protein sequence ID" value="SDJ90053.1"/>
    <property type="molecule type" value="Genomic_DNA"/>
</dbReference>
<dbReference type="Proteomes" id="UP000199155">
    <property type="component" value="Unassembled WGS sequence"/>
</dbReference>
<dbReference type="AlphaFoldDB" id="A0A1G8XHU6"/>
<feature type="region of interest" description="Disordered" evidence="1">
    <location>
        <begin position="1"/>
        <end position="63"/>
    </location>
</feature>
<keyword evidence="3" id="KW-1185">Reference proteome</keyword>
<feature type="compositionally biased region" description="Basic and acidic residues" evidence="1">
    <location>
        <begin position="10"/>
        <end position="27"/>
    </location>
</feature>
<protein>
    <submittedName>
        <fullName evidence="2">Uncharacterized protein</fullName>
    </submittedName>
</protein>
<evidence type="ECO:0000313" key="2">
    <source>
        <dbReference type="EMBL" id="SDJ90053.1"/>
    </source>
</evidence>
<feature type="compositionally biased region" description="Polar residues" evidence="1">
    <location>
        <begin position="47"/>
        <end position="57"/>
    </location>
</feature>
<gene>
    <name evidence="2" type="ORF">SAMN05421806_103213</name>
</gene>
<evidence type="ECO:0000256" key="1">
    <source>
        <dbReference type="SAM" id="MobiDB-lite"/>
    </source>
</evidence>
<name>A0A1G8XHU6_9ACTN</name>
<organism evidence="2 3">
    <name type="scientific">Streptomyces indicus</name>
    <dbReference type="NCBI Taxonomy" id="417292"/>
    <lineage>
        <taxon>Bacteria</taxon>
        <taxon>Bacillati</taxon>
        <taxon>Actinomycetota</taxon>
        <taxon>Actinomycetes</taxon>
        <taxon>Kitasatosporales</taxon>
        <taxon>Streptomycetaceae</taxon>
        <taxon>Streptomyces</taxon>
    </lineage>
</organism>
<proteinExistence type="predicted"/>
<accession>A0A1G8XHU6</accession>